<dbReference type="AlphaFoldDB" id="A0A8T0BBR4"/>
<keyword evidence="2" id="KW-0812">Transmembrane</keyword>
<dbReference type="SMART" id="SM00741">
    <property type="entry name" value="SapB"/>
    <property type="match status" value="1"/>
</dbReference>
<keyword evidence="2" id="KW-0472">Membrane</keyword>
<evidence type="ECO:0000256" key="2">
    <source>
        <dbReference type="SAM" id="Phobius"/>
    </source>
</evidence>
<dbReference type="PROSITE" id="PS50015">
    <property type="entry name" value="SAP_B"/>
    <property type="match status" value="1"/>
</dbReference>
<dbReference type="PANTHER" id="PTHR15541">
    <property type="entry name" value="GRANULYSIN RELATED"/>
    <property type="match status" value="1"/>
</dbReference>
<proteinExistence type="predicted"/>
<dbReference type="Proteomes" id="UP000606274">
    <property type="component" value="Unassembled WGS sequence"/>
</dbReference>
<dbReference type="SUPFAM" id="SSF47862">
    <property type="entry name" value="Saposin"/>
    <property type="match status" value="1"/>
</dbReference>
<dbReference type="PANTHER" id="PTHR15541:SF2">
    <property type="entry name" value="GRANULYSIN"/>
    <property type="match status" value="1"/>
</dbReference>
<name>A0A8T0BBR4_SILME</name>
<accession>A0A8T0BBR4</accession>
<evidence type="ECO:0000259" key="3">
    <source>
        <dbReference type="PROSITE" id="PS50015"/>
    </source>
</evidence>
<dbReference type="GO" id="GO:0042742">
    <property type="term" value="P:defense response to bacterium"/>
    <property type="evidence" value="ECO:0007669"/>
    <property type="project" value="InterPro"/>
</dbReference>
<dbReference type="InterPro" id="IPR008139">
    <property type="entry name" value="SaposinB_dom"/>
</dbReference>
<reference evidence="4" key="1">
    <citation type="submission" date="2020-08" db="EMBL/GenBank/DDBJ databases">
        <title>Chromosome-level assembly of Southern catfish (Silurus meridionalis) provides insights into visual adaptation to the nocturnal and benthic lifestyles.</title>
        <authorList>
            <person name="Zhang Y."/>
            <person name="Wang D."/>
            <person name="Peng Z."/>
        </authorList>
    </citation>
    <scope>NUCLEOTIDE SEQUENCE</scope>
    <source>
        <strain evidence="4">SWU-2019-XX</strain>
        <tissue evidence="4">Muscle</tissue>
    </source>
</reference>
<keyword evidence="2" id="KW-1133">Transmembrane helix</keyword>
<comment type="caution">
    <text evidence="4">The sequence shown here is derived from an EMBL/GenBank/DDBJ whole genome shotgun (WGS) entry which is preliminary data.</text>
</comment>
<evidence type="ECO:0000256" key="1">
    <source>
        <dbReference type="ARBA" id="ARBA00023157"/>
    </source>
</evidence>
<keyword evidence="5" id="KW-1185">Reference proteome</keyword>
<dbReference type="InterPro" id="IPR011001">
    <property type="entry name" value="Saposin-like"/>
</dbReference>
<dbReference type="OrthoDB" id="69496at2759"/>
<feature type="domain" description="Saposin B-type" evidence="3">
    <location>
        <begin position="77"/>
        <end position="157"/>
    </location>
</feature>
<sequence length="169" mass="18768">MTCTKIFSSQEVTSLASSTNMFRNILVASFIITTACAMHLEYLKVDSEELLDGTLISATSSGSVDQDEDLLMPEEQIPGLCYICKRIMEKVKHHFGTHENAEKIKRRLSRLCDKLGPVKTICKEMVTKNIDILVKELSTNDDPKTMCAKAGLCKSVGEPELVQAILQNL</sequence>
<evidence type="ECO:0000313" key="4">
    <source>
        <dbReference type="EMBL" id="KAF7704455.1"/>
    </source>
</evidence>
<dbReference type="Gene3D" id="1.10.225.10">
    <property type="entry name" value="Saposin-like"/>
    <property type="match status" value="1"/>
</dbReference>
<protein>
    <recommendedName>
        <fullName evidence="3">Saposin B-type domain-containing protein</fullName>
    </recommendedName>
</protein>
<feature type="transmembrane region" description="Helical" evidence="2">
    <location>
        <begin position="21"/>
        <end position="40"/>
    </location>
</feature>
<evidence type="ECO:0000313" key="5">
    <source>
        <dbReference type="Proteomes" id="UP000606274"/>
    </source>
</evidence>
<organism evidence="4 5">
    <name type="scientific">Silurus meridionalis</name>
    <name type="common">Southern catfish</name>
    <name type="synonym">Silurus soldatovi meridionalis</name>
    <dbReference type="NCBI Taxonomy" id="175797"/>
    <lineage>
        <taxon>Eukaryota</taxon>
        <taxon>Metazoa</taxon>
        <taxon>Chordata</taxon>
        <taxon>Craniata</taxon>
        <taxon>Vertebrata</taxon>
        <taxon>Euteleostomi</taxon>
        <taxon>Actinopterygii</taxon>
        <taxon>Neopterygii</taxon>
        <taxon>Teleostei</taxon>
        <taxon>Ostariophysi</taxon>
        <taxon>Siluriformes</taxon>
        <taxon>Siluridae</taxon>
        <taxon>Silurus</taxon>
    </lineage>
</organism>
<keyword evidence="1" id="KW-1015">Disulfide bond</keyword>
<dbReference type="EMBL" id="JABFDY010000008">
    <property type="protein sequence ID" value="KAF7704455.1"/>
    <property type="molecule type" value="Genomic_DNA"/>
</dbReference>
<dbReference type="InterPro" id="IPR038847">
    <property type="entry name" value="Granulysin-like"/>
</dbReference>
<dbReference type="Pfam" id="PF03489">
    <property type="entry name" value="SapB_2"/>
    <property type="match status" value="1"/>
</dbReference>
<gene>
    <name evidence="4" type="ORF">HF521_021527</name>
</gene>
<dbReference type="InterPro" id="IPR008138">
    <property type="entry name" value="SapB_2"/>
</dbReference>